<evidence type="ECO:0000313" key="4">
    <source>
        <dbReference type="Proteomes" id="UP001606305"/>
    </source>
</evidence>
<dbReference type="SUPFAM" id="SSF110849">
    <property type="entry name" value="ParB/Sulfiredoxin"/>
    <property type="match status" value="1"/>
</dbReference>
<evidence type="ECO:0000313" key="3">
    <source>
        <dbReference type="EMBL" id="MFG6455873.1"/>
    </source>
</evidence>
<dbReference type="InterPro" id="IPR036086">
    <property type="entry name" value="ParB/Sulfiredoxin_sf"/>
</dbReference>
<dbReference type="Pfam" id="PF02195">
    <property type="entry name" value="ParB_N"/>
    <property type="match status" value="1"/>
</dbReference>
<comment type="caution">
    <text evidence="3">The sequence shown here is derived from an EMBL/GenBank/DDBJ whole genome shotgun (WGS) entry which is preliminary data.</text>
</comment>
<keyword evidence="4" id="KW-1185">Reference proteome</keyword>
<protein>
    <submittedName>
        <fullName evidence="3">Plasmid partitioning protein RepB C-terminal domain-containing protein</fullName>
    </submittedName>
</protein>
<dbReference type="InterPro" id="IPR003115">
    <property type="entry name" value="ParB_N"/>
</dbReference>
<dbReference type="SMART" id="SM00470">
    <property type="entry name" value="ParB"/>
    <property type="match status" value="1"/>
</dbReference>
<dbReference type="RefSeq" id="WP_394486548.1">
    <property type="nucleotide sequence ID" value="NZ_JBIGIA010000002.1"/>
</dbReference>
<keyword evidence="1" id="KW-0175">Coiled coil</keyword>
<name>A0ABW7G1R9_9BURK</name>
<dbReference type="SUPFAM" id="SSF109709">
    <property type="entry name" value="KorB DNA-binding domain-like"/>
    <property type="match status" value="1"/>
</dbReference>
<sequence length="298" mass="33328">MDKNPKPIRLGFELDCVEVPLELLHASRVVPATIKVSVKYKQVKSSLAEIGLVEPLVVIHHPAHQGAYQVLDGHIRLLALTELGVARALCLISTDDEGYTYNKRVSRLSVVQEHKMIVRAAERGASVQRLAAALDISEKSIQERFRMLDGICDEAVRLLADKPAGRTIFGVLRKMGAFRQIDVARTMVGLENYSVKLAEAMLQHTPPDQLAPDTKAKVQRSGATETVQRLQRELAAMQADTKLIEETYGDLTLQLAIIKAHIKTLLDNVHVVRWLARFHNDYLQQLQLVAEIKRLPSE</sequence>
<accession>A0ABW7G1R9</accession>
<reference evidence="3 4" key="1">
    <citation type="submission" date="2024-09" db="EMBL/GenBank/DDBJ databases">
        <title>Novel species of the genus Pelomonas and Roseateles isolated from streams.</title>
        <authorList>
            <person name="Lu H."/>
        </authorList>
    </citation>
    <scope>NUCLEOTIDE SEQUENCE [LARGE SCALE GENOMIC DNA]</scope>
    <source>
        <strain evidence="3 4">BYS96W</strain>
    </source>
</reference>
<dbReference type="EMBL" id="JBIGIA010000002">
    <property type="protein sequence ID" value="MFG6455873.1"/>
    <property type="molecule type" value="Genomic_DNA"/>
</dbReference>
<evidence type="ECO:0000256" key="1">
    <source>
        <dbReference type="SAM" id="Coils"/>
    </source>
</evidence>
<feature type="coiled-coil region" evidence="1">
    <location>
        <begin position="220"/>
        <end position="247"/>
    </location>
</feature>
<dbReference type="Pfam" id="PF07506">
    <property type="entry name" value="RepB"/>
    <property type="match status" value="1"/>
</dbReference>
<dbReference type="Gene3D" id="3.90.1530.10">
    <property type="entry name" value="Conserved hypothetical protein from pyrococcus furiosus pfu- 392566-001, ParB domain"/>
    <property type="match status" value="1"/>
</dbReference>
<dbReference type="Proteomes" id="UP001606305">
    <property type="component" value="Unassembled WGS sequence"/>
</dbReference>
<organism evidence="3 4">
    <name type="scientific">Pelomonas nitida</name>
    <dbReference type="NCBI Taxonomy" id="3299027"/>
    <lineage>
        <taxon>Bacteria</taxon>
        <taxon>Pseudomonadati</taxon>
        <taxon>Pseudomonadota</taxon>
        <taxon>Betaproteobacteria</taxon>
        <taxon>Burkholderiales</taxon>
        <taxon>Sphaerotilaceae</taxon>
        <taxon>Roseateles</taxon>
    </lineage>
</organism>
<feature type="domain" description="ParB-like N-terminal" evidence="2">
    <location>
        <begin position="17"/>
        <end position="111"/>
    </location>
</feature>
<evidence type="ECO:0000259" key="2">
    <source>
        <dbReference type="SMART" id="SM00470"/>
    </source>
</evidence>
<gene>
    <name evidence="3" type="ORF">ACG00X_03430</name>
</gene>
<dbReference type="InterPro" id="IPR011111">
    <property type="entry name" value="Plasmid_RepB"/>
</dbReference>
<proteinExistence type="predicted"/>